<proteinExistence type="predicted"/>
<evidence type="ECO:0000313" key="2">
    <source>
        <dbReference type="EMBL" id="KDR09295.1"/>
    </source>
</evidence>
<keyword evidence="3" id="KW-1185">Reference proteome</keyword>
<reference evidence="2 3" key="1">
    <citation type="journal article" date="2014" name="Nat. Commun.">
        <title>Molecular traces of alternative social organization in a termite genome.</title>
        <authorList>
            <person name="Terrapon N."/>
            <person name="Li C."/>
            <person name="Robertson H.M."/>
            <person name="Ji L."/>
            <person name="Meng X."/>
            <person name="Booth W."/>
            <person name="Chen Z."/>
            <person name="Childers C.P."/>
            <person name="Glastad K.M."/>
            <person name="Gokhale K."/>
            <person name="Gowin J."/>
            <person name="Gronenberg W."/>
            <person name="Hermansen R.A."/>
            <person name="Hu H."/>
            <person name="Hunt B.G."/>
            <person name="Huylmans A.K."/>
            <person name="Khalil S.M."/>
            <person name="Mitchell R.D."/>
            <person name="Munoz-Torres M.C."/>
            <person name="Mustard J.A."/>
            <person name="Pan H."/>
            <person name="Reese J.T."/>
            <person name="Scharf M.E."/>
            <person name="Sun F."/>
            <person name="Vogel H."/>
            <person name="Xiao J."/>
            <person name="Yang W."/>
            <person name="Yang Z."/>
            <person name="Yang Z."/>
            <person name="Zhou J."/>
            <person name="Zhu J."/>
            <person name="Brent C.S."/>
            <person name="Elsik C.G."/>
            <person name="Goodisman M.A."/>
            <person name="Liberles D.A."/>
            <person name="Roe R.M."/>
            <person name="Vargo E.L."/>
            <person name="Vilcinskas A."/>
            <person name="Wang J."/>
            <person name="Bornberg-Bauer E."/>
            <person name="Korb J."/>
            <person name="Zhang G."/>
            <person name="Liebig J."/>
        </authorList>
    </citation>
    <scope>NUCLEOTIDE SEQUENCE [LARGE SCALE GENOMIC DNA]</scope>
    <source>
        <tissue evidence="2">Whole organism</tissue>
    </source>
</reference>
<gene>
    <name evidence="2" type="ORF">L798_01031</name>
</gene>
<feature type="region of interest" description="Disordered" evidence="1">
    <location>
        <begin position="38"/>
        <end position="76"/>
    </location>
</feature>
<dbReference type="OrthoDB" id="8194675at2759"/>
<organism evidence="2 3">
    <name type="scientific">Zootermopsis nevadensis</name>
    <name type="common">Dampwood termite</name>
    <dbReference type="NCBI Taxonomy" id="136037"/>
    <lineage>
        <taxon>Eukaryota</taxon>
        <taxon>Metazoa</taxon>
        <taxon>Ecdysozoa</taxon>
        <taxon>Arthropoda</taxon>
        <taxon>Hexapoda</taxon>
        <taxon>Insecta</taxon>
        <taxon>Pterygota</taxon>
        <taxon>Neoptera</taxon>
        <taxon>Polyneoptera</taxon>
        <taxon>Dictyoptera</taxon>
        <taxon>Blattodea</taxon>
        <taxon>Blattoidea</taxon>
        <taxon>Termitoidae</taxon>
        <taxon>Termopsidae</taxon>
        <taxon>Zootermopsis</taxon>
    </lineage>
</organism>
<feature type="region of interest" description="Disordered" evidence="1">
    <location>
        <begin position="144"/>
        <end position="187"/>
    </location>
</feature>
<dbReference type="Proteomes" id="UP000027135">
    <property type="component" value="Unassembled WGS sequence"/>
</dbReference>
<evidence type="ECO:0000256" key="1">
    <source>
        <dbReference type="SAM" id="MobiDB-lite"/>
    </source>
</evidence>
<evidence type="ECO:0000313" key="3">
    <source>
        <dbReference type="Proteomes" id="UP000027135"/>
    </source>
</evidence>
<feature type="compositionally biased region" description="Polar residues" evidence="1">
    <location>
        <begin position="40"/>
        <end position="52"/>
    </location>
</feature>
<protein>
    <submittedName>
        <fullName evidence="2">Uncharacterized protein</fullName>
    </submittedName>
</protein>
<dbReference type="InParanoid" id="A0A067QM82"/>
<dbReference type="EMBL" id="KK853254">
    <property type="protein sequence ID" value="KDR09295.1"/>
    <property type="molecule type" value="Genomic_DNA"/>
</dbReference>
<feature type="compositionally biased region" description="Basic and acidic residues" evidence="1">
    <location>
        <begin position="165"/>
        <end position="185"/>
    </location>
</feature>
<name>A0A067QM82_ZOONE</name>
<dbReference type="AlphaFoldDB" id="A0A067QM82"/>
<sequence length="209" mass="22622">MVAELTSIASAVANNNSHKQVTHAPRWIQAATKPSVHRYQCSSDQPMYTTVSKPKDASESTGRGNGGDVAGTTATDPVGLLSRRGIVGLVGPYRASSDGLDAMGTRDQRASTRGSEGRIFVLRDEELVEEGDYNEPSRVCLAENSRKRLPEDDSVSDASPTPGRENWKLREGKNLTGDARGEAGERGGVSLTDVWHKDWGDAPSFYLRF</sequence>
<accession>A0A067QM82</accession>